<dbReference type="CDD" id="cd17323">
    <property type="entry name" value="MFS_Tpo1_MDR_like"/>
    <property type="match status" value="1"/>
</dbReference>
<dbReference type="Gene3D" id="1.20.1250.20">
    <property type="entry name" value="MFS general substrate transporter like domains"/>
    <property type="match status" value="1"/>
</dbReference>
<feature type="transmembrane region" description="Helical" evidence="6">
    <location>
        <begin position="299"/>
        <end position="318"/>
    </location>
</feature>
<evidence type="ECO:0000256" key="4">
    <source>
        <dbReference type="ARBA" id="ARBA00023136"/>
    </source>
</evidence>
<dbReference type="PANTHER" id="PTHR23502:SF23">
    <property type="entry name" value="FLUCONAZOLE RESISTANCE PROTEIN 1"/>
    <property type="match status" value="1"/>
</dbReference>
<feature type="transmembrane region" description="Helical" evidence="6">
    <location>
        <begin position="369"/>
        <end position="396"/>
    </location>
</feature>
<gene>
    <name evidence="8" type="ORF">BN980_GECA03s07578g</name>
</gene>
<dbReference type="PANTHER" id="PTHR23502">
    <property type="entry name" value="MAJOR FACILITATOR SUPERFAMILY"/>
    <property type="match status" value="1"/>
</dbReference>
<feature type="transmembrane region" description="Helical" evidence="6">
    <location>
        <begin position="478"/>
        <end position="496"/>
    </location>
</feature>
<feature type="transmembrane region" description="Helical" evidence="6">
    <location>
        <begin position="268"/>
        <end position="293"/>
    </location>
</feature>
<sequence>MIDTITNSVLGNILNHVSTHKLFPHPDEKSSFVVPDKYLSFSNSRRSSDYEQNNTSILEKQESNNTSTAGQAANKTITEVSNAIVNSAFIDLEKPPLNDENETDGDVVDIAAENGYIVIDWYDDNDPENPQNWSNLKVGWIMSLTGLLCLAIYMGSSVYTPGVAAMMEDLNTTQVKAILPLTCFILGYGVGPMFLSPLSEHPPFGRTYIYVITLFIFVIVQIPTALADTIEKIIGLRVIAGFMASPALSTSGATIGDMVHPNYLYKGLVVWSLFGVSGPSFGPLIGGAITQLVNWRWTFWFLCILTGIVLVLLIAFLPETNPDTILHRRAVRLRKLTGNDKIRSKYEIEKETHTLKFSDLAKETLWRPIFIAFFEPMVLLLNIYTAFIYIIVNSWFEAFPIVFEGIYRFNLIENGIVYISSILGAIVGVGIYLYWMEQISRDPNPTIEKFLKPAMIGSIFLPVGLFIFAWASSPKTHWIAPCIGALIFSIGSINIFQSIFNYLGRGFYRYIASVFAGNCLMRSWSAAVFPLFVSPMYHNTAIKDFPVGPGGSILASISVLMVAIPFVIYRFGVPLRGRSKYAN</sequence>
<feature type="transmembrane region" description="Helical" evidence="6">
    <location>
        <begin position="553"/>
        <end position="573"/>
    </location>
</feature>
<comment type="caution">
    <text evidence="8">The sequence shown here is derived from an EMBL/GenBank/DDBJ whole genome shotgun (WGS) entry which is preliminary data.</text>
</comment>
<feature type="domain" description="Major facilitator superfamily (MFS) profile" evidence="7">
    <location>
        <begin position="141"/>
        <end position="583"/>
    </location>
</feature>
<feature type="transmembrane region" description="Helical" evidence="6">
    <location>
        <begin position="207"/>
        <end position="227"/>
    </location>
</feature>
<feature type="transmembrane region" description="Helical" evidence="6">
    <location>
        <begin position="233"/>
        <end position="256"/>
    </location>
</feature>
<dbReference type="InterPro" id="IPR036259">
    <property type="entry name" value="MFS_trans_sf"/>
</dbReference>
<protein>
    <submittedName>
        <fullName evidence="8">Similar to Saccharomyces cerevisiae YBR008C FLR1 Plasma membrane multidrug transporter of the major facilitator superfamily</fullName>
    </submittedName>
</protein>
<evidence type="ECO:0000256" key="1">
    <source>
        <dbReference type="ARBA" id="ARBA00004141"/>
    </source>
</evidence>
<keyword evidence="9" id="KW-1185">Reference proteome</keyword>
<dbReference type="PROSITE" id="PS50850">
    <property type="entry name" value="MFS"/>
    <property type="match status" value="1"/>
</dbReference>
<evidence type="ECO:0000313" key="8">
    <source>
        <dbReference type="EMBL" id="CDO52776.1"/>
    </source>
</evidence>
<dbReference type="AlphaFoldDB" id="A0A0J9X5S8"/>
<keyword evidence="4 6" id="KW-0472">Membrane</keyword>
<accession>A0A0J9X5S8</accession>
<proteinExistence type="predicted"/>
<dbReference type="EMBL" id="CCBN010000003">
    <property type="protein sequence ID" value="CDO52776.1"/>
    <property type="molecule type" value="Genomic_DNA"/>
</dbReference>
<feature type="region of interest" description="Disordered" evidence="5">
    <location>
        <begin position="44"/>
        <end position="72"/>
    </location>
</feature>
<keyword evidence="3 6" id="KW-1133">Transmembrane helix</keyword>
<feature type="transmembrane region" description="Helical" evidence="6">
    <location>
        <begin position="508"/>
        <end position="533"/>
    </location>
</feature>
<dbReference type="Pfam" id="PF07690">
    <property type="entry name" value="MFS_1"/>
    <property type="match status" value="1"/>
</dbReference>
<dbReference type="Proteomes" id="UP000242525">
    <property type="component" value="Unassembled WGS sequence"/>
</dbReference>
<dbReference type="InterPro" id="IPR020846">
    <property type="entry name" value="MFS_dom"/>
</dbReference>
<keyword evidence="2 6" id="KW-0812">Transmembrane</keyword>
<evidence type="ECO:0000256" key="2">
    <source>
        <dbReference type="ARBA" id="ARBA00022692"/>
    </source>
</evidence>
<dbReference type="GO" id="GO:0015244">
    <property type="term" value="F:fluconazole transmembrane transporter activity"/>
    <property type="evidence" value="ECO:0007669"/>
    <property type="project" value="TreeGrafter"/>
</dbReference>
<evidence type="ECO:0000259" key="7">
    <source>
        <dbReference type="PROSITE" id="PS50850"/>
    </source>
</evidence>
<dbReference type="FunFam" id="1.20.1250.20:FF:000011">
    <property type="entry name" value="MFS multidrug transporter, putative"/>
    <property type="match status" value="1"/>
</dbReference>
<evidence type="ECO:0000256" key="5">
    <source>
        <dbReference type="SAM" id="MobiDB-lite"/>
    </source>
</evidence>
<feature type="transmembrane region" description="Helical" evidence="6">
    <location>
        <begin position="416"/>
        <end position="435"/>
    </location>
</feature>
<reference evidence="8" key="1">
    <citation type="submission" date="2014-03" db="EMBL/GenBank/DDBJ databases">
        <authorList>
            <person name="Casaregola S."/>
        </authorList>
    </citation>
    <scope>NUCLEOTIDE SEQUENCE [LARGE SCALE GENOMIC DNA]</scope>
    <source>
        <strain evidence="8">CLIB 918</strain>
    </source>
</reference>
<comment type="subcellular location">
    <subcellularLocation>
        <location evidence="1">Membrane</location>
        <topology evidence="1">Multi-pass membrane protein</topology>
    </subcellularLocation>
</comment>
<evidence type="ECO:0000256" key="6">
    <source>
        <dbReference type="SAM" id="Phobius"/>
    </source>
</evidence>
<organism evidence="8 9">
    <name type="scientific">Geotrichum candidum</name>
    <name type="common">Oospora lactis</name>
    <name type="synonym">Dipodascus geotrichum</name>
    <dbReference type="NCBI Taxonomy" id="1173061"/>
    <lineage>
        <taxon>Eukaryota</taxon>
        <taxon>Fungi</taxon>
        <taxon>Dikarya</taxon>
        <taxon>Ascomycota</taxon>
        <taxon>Saccharomycotina</taxon>
        <taxon>Dipodascomycetes</taxon>
        <taxon>Dipodascales</taxon>
        <taxon>Dipodascaceae</taxon>
        <taxon>Geotrichum</taxon>
    </lineage>
</organism>
<evidence type="ECO:0000256" key="3">
    <source>
        <dbReference type="ARBA" id="ARBA00022989"/>
    </source>
</evidence>
<dbReference type="GO" id="GO:0005886">
    <property type="term" value="C:plasma membrane"/>
    <property type="evidence" value="ECO:0007669"/>
    <property type="project" value="TreeGrafter"/>
</dbReference>
<name>A0A0J9X5S8_GEOCN</name>
<dbReference type="STRING" id="1173061.A0A0J9X5S8"/>
<dbReference type="SUPFAM" id="SSF103473">
    <property type="entry name" value="MFS general substrate transporter"/>
    <property type="match status" value="1"/>
</dbReference>
<evidence type="ECO:0000313" key="9">
    <source>
        <dbReference type="Proteomes" id="UP000242525"/>
    </source>
</evidence>
<feature type="transmembrane region" description="Helical" evidence="6">
    <location>
        <begin position="138"/>
        <end position="157"/>
    </location>
</feature>
<feature type="transmembrane region" description="Helical" evidence="6">
    <location>
        <begin position="455"/>
        <end position="472"/>
    </location>
</feature>
<feature type="transmembrane region" description="Helical" evidence="6">
    <location>
        <begin position="177"/>
        <end position="195"/>
    </location>
</feature>
<dbReference type="GO" id="GO:1990961">
    <property type="term" value="P:xenobiotic detoxification by transmembrane export across the plasma membrane"/>
    <property type="evidence" value="ECO:0007669"/>
    <property type="project" value="TreeGrafter"/>
</dbReference>
<dbReference type="OrthoDB" id="3357846at2759"/>
<dbReference type="InterPro" id="IPR011701">
    <property type="entry name" value="MFS"/>
</dbReference>